<gene>
    <name evidence="2" type="ORF">B0A81_02260</name>
</gene>
<evidence type="ECO:0000313" key="3">
    <source>
        <dbReference type="Proteomes" id="UP000198381"/>
    </source>
</evidence>
<evidence type="ECO:0000313" key="2">
    <source>
        <dbReference type="EMBL" id="OXB10964.1"/>
    </source>
</evidence>
<organism evidence="2 3">
    <name type="scientific">Flavobacterium plurextorum</name>
    <dbReference type="NCBI Taxonomy" id="1114867"/>
    <lineage>
        <taxon>Bacteria</taxon>
        <taxon>Pseudomonadati</taxon>
        <taxon>Bacteroidota</taxon>
        <taxon>Flavobacteriia</taxon>
        <taxon>Flavobacteriales</taxon>
        <taxon>Flavobacteriaceae</taxon>
        <taxon>Flavobacterium</taxon>
    </lineage>
</organism>
<dbReference type="Proteomes" id="UP000198381">
    <property type="component" value="Unassembled WGS sequence"/>
</dbReference>
<dbReference type="InterPro" id="IPR041635">
    <property type="entry name" value="Type_ISP_LLaBIII_C"/>
</dbReference>
<protein>
    <recommendedName>
        <fullName evidence="1">Type ISP restriction-modification enzyme LLaBIII C-terminal specificity domain-containing protein</fullName>
    </recommendedName>
</protein>
<reference evidence="2 3" key="1">
    <citation type="submission" date="2016-11" db="EMBL/GenBank/DDBJ databases">
        <title>Whole genomes of Flavobacteriaceae.</title>
        <authorList>
            <person name="Stine C."/>
            <person name="Li C."/>
            <person name="Tadesse D."/>
        </authorList>
    </citation>
    <scope>NUCLEOTIDE SEQUENCE [LARGE SCALE GENOMIC DNA]</scope>
    <source>
        <strain evidence="2 3">CCUG 60112</strain>
    </source>
</reference>
<dbReference type="EMBL" id="MUHD01000004">
    <property type="protein sequence ID" value="OXB10964.1"/>
    <property type="molecule type" value="Genomic_DNA"/>
</dbReference>
<proteinExistence type="predicted"/>
<feature type="domain" description="Type ISP restriction-modification enzyme LLaBIII C-terminal specificity" evidence="1">
    <location>
        <begin position="34"/>
        <end position="93"/>
    </location>
</feature>
<accession>A0ABX4CZ77</accession>
<sequence length="98" mass="11431">MILNPEIVKRIANRYGLFFLDKKETGNVCFANSEELRFEFKQSFTAIDLLDLCYAVLHSSIYEDDLKNETQKIPIPIDSNVFWKLVQIGNTLRNQESE</sequence>
<keyword evidence="3" id="KW-1185">Reference proteome</keyword>
<comment type="caution">
    <text evidence="2">The sequence shown here is derived from an EMBL/GenBank/DDBJ whole genome shotgun (WGS) entry which is preliminary data.</text>
</comment>
<name>A0ABX4CZ77_9FLAO</name>
<evidence type="ECO:0000259" key="1">
    <source>
        <dbReference type="Pfam" id="PF18135"/>
    </source>
</evidence>
<dbReference type="Pfam" id="PF18135">
    <property type="entry name" value="Type_ISP_C"/>
    <property type="match status" value="1"/>
</dbReference>